<dbReference type="Proteomes" id="UP000620124">
    <property type="component" value="Unassembled WGS sequence"/>
</dbReference>
<evidence type="ECO:0000313" key="1">
    <source>
        <dbReference type="EMBL" id="KAF7337011.1"/>
    </source>
</evidence>
<reference evidence="1" key="1">
    <citation type="submission" date="2020-05" db="EMBL/GenBank/DDBJ databases">
        <title>Mycena genomes resolve the evolution of fungal bioluminescence.</title>
        <authorList>
            <person name="Tsai I.J."/>
        </authorList>
    </citation>
    <scope>NUCLEOTIDE SEQUENCE</scope>
    <source>
        <strain evidence="1">CCC161011</strain>
    </source>
</reference>
<evidence type="ECO:0008006" key="3">
    <source>
        <dbReference type="Google" id="ProtNLM"/>
    </source>
</evidence>
<dbReference type="AlphaFoldDB" id="A0A8H6XAD4"/>
<name>A0A8H6XAD4_9AGAR</name>
<evidence type="ECO:0000313" key="2">
    <source>
        <dbReference type="Proteomes" id="UP000620124"/>
    </source>
</evidence>
<accession>A0A8H6XAD4</accession>
<dbReference type="OrthoDB" id="2951054at2759"/>
<protein>
    <recommendedName>
        <fullName evidence="3">Protein kinase domain-containing protein</fullName>
    </recommendedName>
</protein>
<sequence length="590" mass="65993">MDDETSAVQEESSAQTIPGMVERSTYNAAISNTSSRDIIMSNCTTNVAFTTAAAEPSDLRRIPLGDIDLQHEIRLDNDSGVVSLRRVHSAKIDRGRSIVTVAIYQGDGAKREWREAITKYMSVRHPNIIQICGTARSGDIHATIFHDDLIPLQQFLNLYRHSHFSTVYIYVHCIMEFEATRRYLQSTFQRRLGHEDCTFWMRRSTGRLCADLAYTGNMYFTDVYDFSDAHATSFQQGIQSLGGPGQDAQIIEFLTLNQYHDICHGDLRQSRCISILSPVTVNLGAVISCSPGDQLDDLGEIACLPVYAERSAYAYRWSTLDTSRVNVGEVMDDSWTRCASGDLPFSKMGLWASAPCTGFWLSQANHIFSHLQILSNHQNYALVEEIVFEIVIASAITAEPPEGFLFLCPPEDFHIGLASFRWPDCPAYWALDPLGTERLSMEDATGLGFPLILLSTRIEGSSWDAGVYAGLRQFHEANGFDPESLDVAMHLGHELYEFSGEINGPYAHVDDAEDDCGPINADYNSEHTQQTSSWVPLNPSPTFVDQHSEHIIGLQEELPVSQTFKFFVNAQLTLILVLTSFWLYDQVSGM</sequence>
<proteinExistence type="predicted"/>
<gene>
    <name evidence="1" type="ORF">MVEN_02137700</name>
</gene>
<organism evidence="1 2">
    <name type="scientific">Mycena venus</name>
    <dbReference type="NCBI Taxonomy" id="2733690"/>
    <lineage>
        <taxon>Eukaryota</taxon>
        <taxon>Fungi</taxon>
        <taxon>Dikarya</taxon>
        <taxon>Basidiomycota</taxon>
        <taxon>Agaricomycotina</taxon>
        <taxon>Agaricomycetes</taxon>
        <taxon>Agaricomycetidae</taxon>
        <taxon>Agaricales</taxon>
        <taxon>Marasmiineae</taxon>
        <taxon>Mycenaceae</taxon>
        <taxon>Mycena</taxon>
    </lineage>
</organism>
<dbReference type="EMBL" id="JACAZI010000022">
    <property type="protein sequence ID" value="KAF7337011.1"/>
    <property type="molecule type" value="Genomic_DNA"/>
</dbReference>
<comment type="caution">
    <text evidence="1">The sequence shown here is derived from an EMBL/GenBank/DDBJ whole genome shotgun (WGS) entry which is preliminary data.</text>
</comment>
<keyword evidence="2" id="KW-1185">Reference proteome</keyword>